<dbReference type="EMBL" id="PYVN01000265">
    <property type="protein sequence ID" value="PTB84337.1"/>
    <property type="molecule type" value="Genomic_DNA"/>
</dbReference>
<evidence type="ECO:0000313" key="9">
    <source>
        <dbReference type="EMBL" id="PTB84337.1"/>
    </source>
</evidence>
<dbReference type="Gene3D" id="1.10.287.130">
    <property type="match status" value="1"/>
</dbReference>
<keyword evidence="7" id="KW-1133">Transmembrane helix</keyword>
<comment type="catalytic activity">
    <reaction evidence="1">
        <text>ATP + protein L-histidine = ADP + protein N-phospho-L-histidine.</text>
        <dbReference type="EC" id="2.7.13.3"/>
    </reaction>
</comment>
<reference evidence="9" key="1">
    <citation type="submission" date="2018-03" db="EMBL/GenBank/DDBJ databases">
        <title>Cross-interface Injection: A General Nanoliter Liquid Handling Method Applied to Single Cells Genome Amplification Automated Nanoliter Liquid Handling Applied to Single Cell Multiple Displacement Amplification.</title>
        <authorList>
            <person name="Yun J."/>
            <person name="Xu P."/>
            <person name="Xu J."/>
            <person name="Dai X."/>
            <person name="Wang Y."/>
            <person name="Zheng X."/>
            <person name="Cao C."/>
            <person name="Yi Q."/>
            <person name="Zhu Y."/>
            <person name="Wang L."/>
            <person name="Dong Z."/>
            <person name="Huang Y."/>
            <person name="Huang L."/>
            <person name="Du W."/>
        </authorList>
    </citation>
    <scope>NUCLEOTIDE SEQUENCE [LARGE SCALE GENOMIC DNA]</scope>
    <source>
        <strain evidence="9">Z-D3-2</strain>
    </source>
</reference>
<dbReference type="SUPFAM" id="SSF47384">
    <property type="entry name" value="Homodimeric domain of signal transducing histidine kinase"/>
    <property type="match status" value="1"/>
</dbReference>
<protein>
    <recommendedName>
        <fullName evidence="2">histidine kinase</fullName>
        <ecNumber evidence="2">2.7.13.3</ecNumber>
    </recommendedName>
</protein>
<dbReference type="GO" id="GO:0005886">
    <property type="term" value="C:plasma membrane"/>
    <property type="evidence" value="ECO:0007669"/>
    <property type="project" value="TreeGrafter"/>
</dbReference>
<dbReference type="InterPro" id="IPR036097">
    <property type="entry name" value="HisK_dim/P_sf"/>
</dbReference>
<feature type="non-terminal residue" evidence="9">
    <location>
        <position position="174"/>
    </location>
</feature>
<feature type="transmembrane region" description="Helical" evidence="7">
    <location>
        <begin position="35"/>
        <end position="54"/>
    </location>
</feature>
<keyword evidence="6" id="KW-0902">Two-component regulatory system</keyword>
<sequence>IVWENDDGEHFDYTINVSEDQHMLEAQIDEFQLNLWYWLGGTGLMLLIAQWLILRWSLQPLHKAAADLHAIEAGKQQRLGDDYPSELQQLTRNINNLLDHEQSRRQRYKNSLADLAHSLKTPLALLRSELESCDDVTACKLTGEEQLDRINALVDYQLQRAATEGKSNLLAPVS</sequence>
<dbReference type="GO" id="GO:0005524">
    <property type="term" value="F:ATP binding"/>
    <property type="evidence" value="ECO:0007669"/>
    <property type="project" value="UniProtKB-KW"/>
</dbReference>
<keyword evidence="7" id="KW-0812">Transmembrane</keyword>
<dbReference type="AlphaFoldDB" id="A0A2T4CRY4"/>
<dbReference type="PROSITE" id="PS50885">
    <property type="entry name" value="HAMP"/>
    <property type="match status" value="1"/>
</dbReference>
<dbReference type="GO" id="GO:0000155">
    <property type="term" value="F:phosphorelay sensor kinase activity"/>
    <property type="evidence" value="ECO:0007669"/>
    <property type="project" value="InterPro"/>
</dbReference>
<evidence type="ECO:0000256" key="6">
    <source>
        <dbReference type="ARBA" id="ARBA00023012"/>
    </source>
</evidence>
<evidence type="ECO:0000256" key="3">
    <source>
        <dbReference type="ARBA" id="ARBA00022553"/>
    </source>
</evidence>
<dbReference type="InterPro" id="IPR050428">
    <property type="entry name" value="TCS_sensor_his_kinase"/>
</dbReference>
<keyword evidence="4" id="KW-0808">Transferase</keyword>
<evidence type="ECO:0000256" key="1">
    <source>
        <dbReference type="ARBA" id="ARBA00000085"/>
    </source>
</evidence>
<dbReference type="PANTHER" id="PTHR45436:SF4">
    <property type="entry name" value="SENSOR PROTEIN PHOQ"/>
    <property type="match status" value="1"/>
</dbReference>
<accession>A0A2T4CRY4</accession>
<comment type="caution">
    <text evidence="9">The sequence shown here is derived from an EMBL/GenBank/DDBJ whole genome shotgun (WGS) entry which is preliminary data.</text>
</comment>
<proteinExistence type="predicted"/>
<evidence type="ECO:0000256" key="7">
    <source>
        <dbReference type="SAM" id="Phobius"/>
    </source>
</evidence>
<name>A0A2T4CRY4_9GAMM</name>
<gene>
    <name evidence="9" type="ORF">C9940_06560</name>
</gene>
<dbReference type="InterPro" id="IPR003660">
    <property type="entry name" value="HAMP_dom"/>
</dbReference>
<organism evidence="9">
    <name type="scientific">Pseudidiomarina aestuarii</name>
    <dbReference type="NCBI Taxonomy" id="624146"/>
    <lineage>
        <taxon>Bacteria</taxon>
        <taxon>Pseudomonadati</taxon>
        <taxon>Pseudomonadota</taxon>
        <taxon>Gammaproteobacteria</taxon>
        <taxon>Alteromonadales</taxon>
        <taxon>Idiomarinaceae</taxon>
        <taxon>Pseudidiomarina</taxon>
    </lineage>
</organism>
<dbReference type="PANTHER" id="PTHR45436">
    <property type="entry name" value="SENSOR HISTIDINE KINASE YKOH"/>
    <property type="match status" value="1"/>
</dbReference>
<evidence type="ECO:0000256" key="4">
    <source>
        <dbReference type="ARBA" id="ARBA00022679"/>
    </source>
</evidence>
<keyword evidence="5 9" id="KW-0418">Kinase</keyword>
<keyword evidence="3" id="KW-0597">Phosphoprotein</keyword>
<feature type="domain" description="HAMP" evidence="8">
    <location>
        <begin position="55"/>
        <end position="106"/>
    </location>
</feature>
<feature type="non-terminal residue" evidence="9">
    <location>
        <position position="1"/>
    </location>
</feature>
<evidence type="ECO:0000256" key="2">
    <source>
        <dbReference type="ARBA" id="ARBA00012438"/>
    </source>
</evidence>
<evidence type="ECO:0000256" key="5">
    <source>
        <dbReference type="ARBA" id="ARBA00022777"/>
    </source>
</evidence>
<evidence type="ECO:0000259" key="8">
    <source>
        <dbReference type="PROSITE" id="PS50885"/>
    </source>
</evidence>
<keyword evidence="7" id="KW-0472">Membrane</keyword>
<dbReference type="EC" id="2.7.13.3" evidence="2"/>